<gene>
    <name evidence="6" type="ORF">IC235_17055</name>
</gene>
<dbReference type="SUPFAM" id="SSF56281">
    <property type="entry name" value="Metallo-hydrolase/oxidoreductase"/>
    <property type="match status" value="1"/>
</dbReference>
<organism evidence="6 7">
    <name type="scientific">Hymenobacter montanus</name>
    <dbReference type="NCBI Taxonomy" id="2771359"/>
    <lineage>
        <taxon>Bacteria</taxon>
        <taxon>Pseudomonadati</taxon>
        <taxon>Bacteroidota</taxon>
        <taxon>Cytophagia</taxon>
        <taxon>Cytophagales</taxon>
        <taxon>Hymenobacteraceae</taxon>
        <taxon>Hymenobacter</taxon>
    </lineage>
</organism>
<dbReference type="Pfam" id="PF00753">
    <property type="entry name" value="Lactamase_B"/>
    <property type="match status" value="1"/>
</dbReference>
<protein>
    <submittedName>
        <fullName evidence="6">MBL fold metallo-hydrolase</fullName>
    </submittedName>
</protein>
<evidence type="ECO:0000256" key="4">
    <source>
        <dbReference type="ARBA" id="ARBA00022833"/>
    </source>
</evidence>
<dbReference type="EMBL" id="JACXAD010000021">
    <property type="protein sequence ID" value="MBD2769600.1"/>
    <property type="molecule type" value="Genomic_DNA"/>
</dbReference>
<dbReference type="PANTHER" id="PTHR46233">
    <property type="entry name" value="HYDROXYACYLGLUTATHIONE HYDROLASE GLOC"/>
    <property type="match status" value="1"/>
</dbReference>
<dbReference type="Gene3D" id="3.60.15.10">
    <property type="entry name" value="Ribonuclease Z/Hydroxyacylglutathione hydrolase-like"/>
    <property type="match status" value="1"/>
</dbReference>
<dbReference type="RefSeq" id="WP_191006409.1">
    <property type="nucleotide sequence ID" value="NZ_JACXAD010000021.1"/>
</dbReference>
<reference evidence="6" key="1">
    <citation type="submission" date="2020-09" db="EMBL/GenBank/DDBJ databases">
        <authorList>
            <person name="Kim M.K."/>
        </authorList>
    </citation>
    <scope>NUCLEOTIDE SEQUENCE</scope>
    <source>
        <strain evidence="6">BT664</strain>
    </source>
</reference>
<keyword evidence="4" id="KW-0862">Zinc</keyword>
<accession>A0A927GKL5</accession>
<evidence type="ECO:0000256" key="3">
    <source>
        <dbReference type="ARBA" id="ARBA00022801"/>
    </source>
</evidence>
<dbReference type="InterPro" id="IPR036866">
    <property type="entry name" value="RibonucZ/Hydroxyglut_hydro"/>
</dbReference>
<dbReference type="SMART" id="SM00849">
    <property type="entry name" value="Lactamase_B"/>
    <property type="match status" value="1"/>
</dbReference>
<dbReference type="Proteomes" id="UP000612233">
    <property type="component" value="Unassembled WGS sequence"/>
</dbReference>
<feature type="domain" description="Metallo-beta-lactamase" evidence="5">
    <location>
        <begin position="12"/>
        <end position="196"/>
    </location>
</feature>
<proteinExistence type="predicted"/>
<evidence type="ECO:0000313" key="6">
    <source>
        <dbReference type="EMBL" id="MBD2769600.1"/>
    </source>
</evidence>
<dbReference type="InterPro" id="IPR001279">
    <property type="entry name" value="Metallo-B-lactamas"/>
</dbReference>
<keyword evidence="7" id="KW-1185">Reference proteome</keyword>
<keyword evidence="3" id="KW-0378">Hydrolase</keyword>
<name>A0A927GKL5_9BACT</name>
<evidence type="ECO:0000256" key="1">
    <source>
        <dbReference type="ARBA" id="ARBA00001947"/>
    </source>
</evidence>
<comment type="cofactor">
    <cofactor evidence="1">
        <name>Zn(2+)</name>
        <dbReference type="ChEBI" id="CHEBI:29105"/>
    </cofactor>
</comment>
<sequence>MTVAGFTFNAFSENTYLLVDGATRQCAIVDPGCYTVAEQQALRRHIEANDLQVALLLNTHAHVDHVLGNQFVLTTWPGTPFLLHRLDLPTLRAVPAYAPSYGFPQYQPAEPTGELVAGQPVRFGTTELEVRFTPGHAPGHVVFYHAPTATVIGGDVLFQRSIGRTDLPGGNYATLLHSIETELMTLPDATTVYPGHGPATTIGEERHGNPFLIG</sequence>
<keyword evidence="2" id="KW-0479">Metal-binding</keyword>
<evidence type="ECO:0000259" key="5">
    <source>
        <dbReference type="SMART" id="SM00849"/>
    </source>
</evidence>
<evidence type="ECO:0000313" key="7">
    <source>
        <dbReference type="Proteomes" id="UP000612233"/>
    </source>
</evidence>
<dbReference type="InterPro" id="IPR051453">
    <property type="entry name" value="MBL_Glyoxalase_II"/>
</dbReference>
<dbReference type="GO" id="GO:0046872">
    <property type="term" value="F:metal ion binding"/>
    <property type="evidence" value="ECO:0007669"/>
    <property type="project" value="UniProtKB-KW"/>
</dbReference>
<dbReference type="GO" id="GO:0016787">
    <property type="term" value="F:hydrolase activity"/>
    <property type="evidence" value="ECO:0007669"/>
    <property type="project" value="UniProtKB-KW"/>
</dbReference>
<dbReference type="AlphaFoldDB" id="A0A927GKL5"/>
<comment type="caution">
    <text evidence="6">The sequence shown here is derived from an EMBL/GenBank/DDBJ whole genome shotgun (WGS) entry which is preliminary data.</text>
</comment>
<dbReference type="PANTHER" id="PTHR46233:SF3">
    <property type="entry name" value="HYDROXYACYLGLUTATHIONE HYDROLASE GLOC"/>
    <property type="match status" value="1"/>
</dbReference>
<evidence type="ECO:0000256" key="2">
    <source>
        <dbReference type="ARBA" id="ARBA00022723"/>
    </source>
</evidence>